<dbReference type="GeneID" id="36951606"/>
<dbReference type="EMBL" id="MF276977">
    <property type="protein sequence ID" value="AWI68120.1"/>
    <property type="molecule type" value="Genomic_DNA"/>
</dbReference>
<dbReference type="AlphaFoldDB" id="A0A2U8GHF3"/>
<organism evidence="1">
    <name type="scientific">Pediastrum angulosum</name>
    <dbReference type="NCBI Taxonomy" id="271408"/>
    <lineage>
        <taxon>Eukaryota</taxon>
        <taxon>Viridiplantae</taxon>
        <taxon>Chlorophyta</taxon>
        <taxon>core chlorophytes</taxon>
        <taxon>Chlorophyceae</taxon>
        <taxon>CS clade</taxon>
        <taxon>Sphaeropleales</taxon>
        <taxon>Hydrodictyaceae</taxon>
        <taxon>Pediastrum</taxon>
    </lineage>
</organism>
<dbReference type="PANTHER" id="PTHR36181:SF4">
    <property type="entry name" value="LAGLIDADG ENDONUCLEASE"/>
    <property type="match status" value="1"/>
</dbReference>
<evidence type="ECO:0000313" key="1">
    <source>
        <dbReference type="EMBL" id="AWI68119.1"/>
    </source>
</evidence>
<protein>
    <submittedName>
        <fullName evidence="1">Putative site-specific DNA endonuclease</fullName>
    </submittedName>
</protein>
<keyword evidence="1" id="KW-0540">Nuclease</keyword>
<dbReference type="GeneID" id="36951584"/>
<geneLocation type="chloroplast" evidence="1"/>
<accession>A0A2U8GHF3</accession>
<keyword evidence="1" id="KW-0934">Plastid</keyword>
<proteinExistence type="predicted"/>
<dbReference type="Gene3D" id="3.10.28.10">
    <property type="entry name" value="Homing endonucleases"/>
    <property type="match status" value="2"/>
</dbReference>
<keyword evidence="1" id="KW-0378">Hydrolase</keyword>
<dbReference type="EMBL" id="MF276977">
    <property type="protein sequence ID" value="AWI68119.1"/>
    <property type="molecule type" value="Genomic_DNA"/>
</dbReference>
<dbReference type="RefSeq" id="YP_009492023.1">
    <property type="nucleotide sequence ID" value="NC_037919.1"/>
</dbReference>
<dbReference type="GO" id="GO:0004519">
    <property type="term" value="F:endonuclease activity"/>
    <property type="evidence" value="ECO:0007669"/>
    <property type="project" value="UniProtKB-KW"/>
</dbReference>
<dbReference type="InterPro" id="IPR027434">
    <property type="entry name" value="Homing_endonucl"/>
</dbReference>
<keyword evidence="1" id="KW-0255">Endonuclease</keyword>
<sequence>MANTNIVANLRLANKIEIICGFFDADGSFTARVFYSSKKPIGMSMKIGFSQKDPSVIQMILQVISIQLTVGKKKRKHLLSPILDWRPIRKKSVVKVFAFSKSIAFSKYKRKHLLNKRKHLLASGKNSVSHGKAFAFSKPSAIVLMSAWKKMPPKAPTKYLDYKICLLLHEAQRNEIKVIQKMLPNERVNLRVACFSLLYLRYQMFGKVKHNRHPKLIPITTHYTILQATGFEIKESERIGKHLLDIIQKDVTNHANNLSITEGYLLGYHIGDGSFSFSTYFDDETNKTFRASFLWNLTDCIENKPLLEAIKKFLESKGIVFRKTCFKDFVTYVQLEVKTIPSCTNIVDLFEQWGARKHFSQVRLNQFECFSEALKLYQDPGFRDDINMCERFIYLKWHMNPDTNSKKKSTYAEDLIKLRAWFNNKGSIN</sequence>
<dbReference type="PANTHER" id="PTHR36181">
    <property type="entry name" value="INTRON-ENCODED ENDONUCLEASE AI3-RELATED"/>
    <property type="match status" value="1"/>
</dbReference>
<dbReference type="RefSeq" id="YP_009491982.1">
    <property type="nucleotide sequence ID" value="NC_037919.1"/>
</dbReference>
<dbReference type="SUPFAM" id="SSF55608">
    <property type="entry name" value="Homing endonucleases"/>
    <property type="match status" value="2"/>
</dbReference>
<reference evidence="1" key="1">
    <citation type="journal article" date="2018" name="Am. J. Bot.">
        <title>Organellar phylogenomics inform systematics in the green algal family Hydrodictyaceae (Chlorophyceae) and provide clues to the complex evolutionary history of plastid genomes in the green algal tree of life.</title>
        <authorList>
            <person name="McManus H.A."/>
            <person name="Fucikova K."/>
            <person name="Lewis P.O."/>
            <person name="Lewis L.A."/>
            <person name="Karol K.G."/>
        </authorList>
    </citation>
    <scope>NUCLEOTIDE SEQUENCE</scope>
</reference>
<evidence type="ECO:0000313" key="2">
    <source>
        <dbReference type="EMBL" id="AWI68120.1"/>
    </source>
</evidence>
<dbReference type="InterPro" id="IPR051289">
    <property type="entry name" value="LAGLIDADG_Endonuclease"/>
</dbReference>
<keyword evidence="1" id="KW-0150">Chloroplast</keyword>
<name>A0A2U8GHF3_9CHLO</name>
<gene>
    <name evidence="2" type="primary">rrl</name>
</gene>